<sequence>MSAFLRPSSDRAVIRCDQCPGRPVLSTHREETDTRRCVRCQGEHRWLAQPHPDDHLCAVCRRECPGCQAPTSNGERCRACRDRCRTCAGPLPLRPEYVSGITHVEPGKRRDRRRKWVRTYFPRSWDRDQCDACQTAASAKDPLRAVLAALPDKLVLACGGGVPPAVVDLVRDELQRHSAARIAARVERRWWQSWAGRPLRRDGDAHRDGYGPDDVAVWLLTPTACNGRCEDGWLLAPPERPDRDDEPCPVCRGGWLLSARREESDADDDVAEPKPAAARSLADAVSYRPPIQECAGRGGTCGRPVTSPHTQCPECLDWPWCVCRRRRRNPGRAACPACSAG</sequence>
<gene>
    <name evidence="1" type="ORF">SRIMR7_00445</name>
</gene>
<evidence type="ECO:0000313" key="2">
    <source>
        <dbReference type="Proteomes" id="UP000829494"/>
    </source>
</evidence>
<dbReference type="EMBL" id="CP094298">
    <property type="protein sequence ID" value="UNZ00601.1"/>
    <property type="molecule type" value="Genomic_DNA"/>
</dbReference>
<name>A0ABY3YSQ4_STRRM</name>
<proteinExistence type="predicted"/>
<organism evidence="1 2">
    <name type="scientific">Streptomyces rimosus subsp. rimosus</name>
    <dbReference type="NCBI Taxonomy" id="132474"/>
    <lineage>
        <taxon>Bacteria</taxon>
        <taxon>Bacillati</taxon>
        <taxon>Actinomycetota</taxon>
        <taxon>Actinomycetes</taxon>
        <taxon>Kitasatosporales</taxon>
        <taxon>Streptomycetaceae</taxon>
        <taxon>Streptomyces</taxon>
    </lineage>
</organism>
<dbReference type="Proteomes" id="UP000829494">
    <property type="component" value="Chromosome"/>
</dbReference>
<dbReference type="RefSeq" id="WP_226048580.1">
    <property type="nucleotide sequence ID" value="NZ_CP043497.1"/>
</dbReference>
<accession>A0ABY3YSQ4</accession>
<keyword evidence="2" id="KW-1185">Reference proteome</keyword>
<dbReference type="GeneID" id="66860322"/>
<evidence type="ECO:0008006" key="3">
    <source>
        <dbReference type="Google" id="ProtNLM"/>
    </source>
</evidence>
<evidence type="ECO:0000313" key="1">
    <source>
        <dbReference type="EMBL" id="UNZ00601.1"/>
    </source>
</evidence>
<reference evidence="1 2" key="1">
    <citation type="submission" date="2022-03" db="EMBL/GenBank/DDBJ databases">
        <title>Complete genome of Streptomyces rimosus ssp. rimosus R7 (=ATCC 10970).</title>
        <authorList>
            <person name="Beganovic S."/>
            <person name="Ruckert C."/>
            <person name="Busche T."/>
            <person name="Kalinowski J."/>
            <person name="Wittmann C."/>
        </authorList>
    </citation>
    <scope>NUCLEOTIDE SEQUENCE [LARGE SCALE GENOMIC DNA]</scope>
    <source>
        <strain evidence="1 2">R7</strain>
    </source>
</reference>
<protein>
    <recommendedName>
        <fullName evidence="3">4Fe-4S ferredoxin-type domain-containing protein</fullName>
    </recommendedName>
</protein>